<comment type="caution">
    <text evidence="2">The sequence shown here is derived from an EMBL/GenBank/DDBJ whole genome shotgun (WGS) entry which is preliminary data.</text>
</comment>
<evidence type="ECO:0000313" key="2">
    <source>
        <dbReference type="EMBL" id="KAJ3783251.1"/>
    </source>
</evidence>
<keyword evidence="1" id="KW-0812">Transmembrane</keyword>
<dbReference type="AlphaFoldDB" id="A0AA38KEW3"/>
<dbReference type="EMBL" id="MU793428">
    <property type="protein sequence ID" value="KAJ3783251.1"/>
    <property type="molecule type" value="Genomic_DNA"/>
</dbReference>
<organism evidence="2 3">
    <name type="scientific">Lentinula aff. detonsa</name>
    <dbReference type="NCBI Taxonomy" id="2804958"/>
    <lineage>
        <taxon>Eukaryota</taxon>
        <taxon>Fungi</taxon>
        <taxon>Dikarya</taxon>
        <taxon>Basidiomycota</taxon>
        <taxon>Agaricomycotina</taxon>
        <taxon>Agaricomycetes</taxon>
        <taxon>Agaricomycetidae</taxon>
        <taxon>Agaricales</taxon>
        <taxon>Marasmiineae</taxon>
        <taxon>Omphalotaceae</taxon>
        <taxon>Lentinula</taxon>
    </lineage>
</organism>
<gene>
    <name evidence="2" type="ORF">GGU10DRAFT_389227</name>
</gene>
<keyword evidence="1" id="KW-1133">Transmembrane helix</keyword>
<evidence type="ECO:0000256" key="1">
    <source>
        <dbReference type="SAM" id="Phobius"/>
    </source>
</evidence>
<keyword evidence="3" id="KW-1185">Reference proteome</keyword>
<protein>
    <submittedName>
        <fullName evidence="2">Uncharacterized protein</fullName>
    </submittedName>
</protein>
<dbReference type="Proteomes" id="UP001163798">
    <property type="component" value="Unassembled WGS sequence"/>
</dbReference>
<feature type="transmembrane region" description="Helical" evidence="1">
    <location>
        <begin position="7"/>
        <end position="27"/>
    </location>
</feature>
<evidence type="ECO:0000313" key="3">
    <source>
        <dbReference type="Proteomes" id="UP001163798"/>
    </source>
</evidence>
<feature type="transmembrane region" description="Helical" evidence="1">
    <location>
        <begin position="182"/>
        <end position="204"/>
    </location>
</feature>
<keyword evidence="1" id="KW-0472">Membrane</keyword>
<sequence length="335" mass="36137">MQFPLRLFKFLTIVWFSAVGALSISFLPEGTPTAGLKSQLVLWKRDTSDPNTQFVLQKIKLNDPDGPTPKSTPVPILNSQSDEGESPMVFNQAGLFQIIAVDIQNEQTFFSTELTVLPNPTSSASLSSSNTFLSESLGSNIGTPTSFAGPAASDSDYPIATSSSTVGPSSVDSKNGNHTATIIGVTILGIVALISIPGVIFLCLRWRKGRHRTNFTASIRRSRNSQVAESTVQATTPVTREVARTQGDNNDSDVLSCATLVNNDARPISYAEAHLGVDEHNRSVTALSSTRKTQTNPVAMTFRHQDSGWRDLSLEHNQIPADMGMIGLPPDYETV</sequence>
<reference evidence="2" key="1">
    <citation type="submission" date="2022-08" db="EMBL/GenBank/DDBJ databases">
        <authorList>
            <consortium name="DOE Joint Genome Institute"/>
            <person name="Min B."/>
            <person name="Riley R."/>
            <person name="Sierra-Patev S."/>
            <person name="Naranjo-Ortiz M."/>
            <person name="Looney B."/>
            <person name="Konkel Z."/>
            <person name="Slot J.C."/>
            <person name="Sakamoto Y."/>
            <person name="Steenwyk J.L."/>
            <person name="Rokas A."/>
            <person name="Carro J."/>
            <person name="Camarero S."/>
            <person name="Ferreira P."/>
            <person name="Molpeceres G."/>
            <person name="Ruiz-Duenas F.J."/>
            <person name="Serrano A."/>
            <person name="Henrissat B."/>
            <person name="Drula E."/>
            <person name="Hughes K.W."/>
            <person name="Mata J.L."/>
            <person name="Ishikawa N.K."/>
            <person name="Vargas-Isla R."/>
            <person name="Ushijima S."/>
            <person name="Smith C.A."/>
            <person name="Ahrendt S."/>
            <person name="Andreopoulos W."/>
            <person name="He G."/>
            <person name="Labutti K."/>
            <person name="Lipzen A."/>
            <person name="Ng V."/>
            <person name="Sandor L."/>
            <person name="Barry K."/>
            <person name="Martinez A.T."/>
            <person name="Xiao Y."/>
            <person name="Gibbons J.G."/>
            <person name="Terashima K."/>
            <person name="Hibbett D.S."/>
            <person name="Grigoriev I.V."/>
        </authorList>
    </citation>
    <scope>NUCLEOTIDE SEQUENCE</scope>
    <source>
        <strain evidence="2">TFB10291</strain>
    </source>
</reference>
<name>A0AA38KEW3_9AGAR</name>
<accession>A0AA38KEW3</accession>
<proteinExistence type="predicted"/>